<dbReference type="EMBL" id="SJPF01000001">
    <property type="protein sequence ID" value="TWT39011.1"/>
    <property type="molecule type" value="Genomic_DNA"/>
</dbReference>
<keyword evidence="3" id="KW-1185">Reference proteome</keyword>
<evidence type="ECO:0000313" key="3">
    <source>
        <dbReference type="Proteomes" id="UP000318878"/>
    </source>
</evidence>
<sequence length="70" mass="7658">MSETRPIESLRNLGPKIAAWLRESGIETIEELDRLGPVVAFRLVKRRQKGASLNLLWALAAGSKTKIGGS</sequence>
<dbReference type="PANTHER" id="PTHR36121">
    <property type="entry name" value="PROTEIN SXY"/>
    <property type="match status" value="1"/>
</dbReference>
<proteinExistence type="predicted"/>
<feature type="domain" description="TfoX C-terminal" evidence="1">
    <location>
        <begin position="6"/>
        <end position="60"/>
    </location>
</feature>
<accession>A0A5C5VM98</accession>
<comment type="caution">
    <text evidence="2">The sequence shown here is derived from an EMBL/GenBank/DDBJ whole genome shotgun (WGS) entry which is preliminary data.</text>
</comment>
<dbReference type="Gene3D" id="1.10.150.20">
    <property type="entry name" value="5' to 3' exonuclease, C-terminal subdomain"/>
    <property type="match status" value="1"/>
</dbReference>
<evidence type="ECO:0000313" key="2">
    <source>
        <dbReference type="EMBL" id="TWT39011.1"/>
    </source>
</evidence>
<dbReference type="InterPro" id="IPR007077">
    <property type="entry name" value="TfoX_C"/>
</dbReference>
<dbReference type="PANTHER" id="PTHR36121:SF1">
    <property type="entry name" value="PROTEIN SXY"/>
    <property type="match status" value="1"/>
</dbReference>
<dbReference type="AlphaFoldDB" id="A0A5C5VM98"/>
<protein>
    <recommendedName>
        <fullName evidence="1">TfoX C-terminal domain-containing protein</fullName>
    </recommendedName>
</protein>
<organism evidence="2 3">
    <name type="scientific">Blastopirellula retiformator</name>
    <dbReference type="NCBI Taxonomy" id="2527970"/>
    <lineage>
        <taxon>Bacteria</taxon>
        <taxon>Pseudomonadati</taxon>
        <taxon>Planctomycetota</taxon>
        <taxon>Planctomycetia</taxon>
        <taxon>Pirellulales</taxon>
        <taxon>Pirellulaceae</taxon>
        <taxon>Blastopirellula</taxon>
    </lineage>
</organism>
<gene>
    <name evidence="2" type="ORF">Enr8_07060</name>
</gene>
<name>A0A5C5VM98_9BACT</name>
<dbReference type="Pfam" id="PF04994">
    <property type="entry name" value="TfoX_C"/>
    <property type="match status" value="1"/>
</dbReference>
<dbReference type="InterPro" id="IPR047525">
    <property type="entry name" value="TfoX-like"/>
</dbReference>
<evidence type="ECO:0000259" key="1">
    <source>
        <dbReference type="Pfam" id="PF04994"/>
    </source>
</evidence>
<dbReference type="Proteomes" id="UP000318878">
    <property type="component" value="Unassembled WGS sequence"/>
</dbReference>
<reference evidence="2 3" key="1">
    <citation type="submission" date="2019-02" db="EMBL/GenBank/DDBJ databases">
        <title>Deep-cultivation of Planctomycetes and their phenomic and genomic characterization uncovers novel biology.</title>
        <authorList>
            <person name="Wiegand S."/>
            <person name="Jogler M."/>
            <person name="Boedeker C."/>
            <person name="Pinto D."/>
            <person name="Vollmers J."/>
            <person name="Rivas-Marin E."/>
            <person name="Kohn T."/>
            <person name="Peeters S.H."/>
            <person name="Heuer A."/>
            <person name="Rast P."/>
            <person name="Oberbeckmann S."/>
            <person name="Bunk B."/>
            <person name="Jeske O."/>
            <person name="Meyerdierks A."/>
            <person name="Storesund J.E."/>
            <person name="Kallscheuer N."/>
            <person name="Luecker S."/>
            <person name="Lage O.M."/>
            <person name="Pohl T."/>
            <person name="Merkel B.J."/>
            <person name="Hornburger P."/>
            <person name="Mueller R.-W."/>
            <person name="Bruemmer F."/>
            <person name="Labrenz M."/>
            <person name="Spormann A.M."/>
            <person name="Op Den Camp H."/>
            <person name="Overmann J."/>
            <person name="Amann R."/>
            <person name="Jetten M.S.M."/>
            <person name="Mascher T."/>
            <person name="Medema M.H."/>
            <person name="Devos D.P."/>
            <person name="Kaster A.-K."/>
            <person name="Ovreas L."/>
            <person name="Rohde M."/>
            <person name="Galperin M.Y."/>
            <person name="Jogler C."/>
        </authorList>
    </citation>
    <scope>NUCLEOTIDE SEQUENCE [LARGE SCALE GENOMIC DNA]</scope>
    <source>
        <strain evidence="2 3">Enr8</strain>
    </source>
</reference>
<dbReference type="OrthoDB" id="7861542at2"/>
<dbReference type="RefSeq" id="WP_146429215.1">
    <property type="nucleotide sequence ID" value="NZ_SJPF01000001.1"/>
</dbReference>